<feature type="domain" description="Protein kinase" evidence="20">
    <location>
        <begin position="693"/>
        <end position="981"/>
    </location>
</feature>
<dbReference type="SMART" id="SM00369">
    <property type="entry name" value="LRR_TYP"/>
    <property type="match status" value="6"/>
</dbReference>
<keyword evidence="4" id="KW-0723">Serine/threonine-protein kinase</keyword>
<dbReference type="PROSITE" id="PS50011">
    <property type="entry name" value="PROTEIN_KINASE_DOM"/>
    <property type="match status" value="1"/>
</dbReference>
<dbReference type="SUPFAM" id="SSF52058">
    <property type="entry name" value="L domain-like"/>
    <property type="match status" value="1"/>
</dbReference>
<evidence type="ECO:0000256" key="15">
    <source>
        <dbReference type="ARBA" id="ARBA00023170"/>
    </source>
</evidence>
<comment type="similarity">
    <text evidence="2">Belongs to the protein kinase superfamily. Ser/Thr protein kinase family.</text>
</comment>
<dbReference type="CDD" id="cd14066">
    <property type="entry name" value="STKc_IRAK"/>
    <property type="match status" value="1"/>
</dbReference>
<keyword evidence="22" id="KW-1185">Reference proteome</keyword>
<evidence type="ECO:0000256" key="2">
    <source>
        <dbReference type="ARBA" id="ARBA00008684"/>
    </source>
</evidence>
<feature type="binding site" evidence="17">
    <location>
        <position position="732"/>
    </location>
    <ligand>
        <name>ATP</name>
        <dbReference type="ChEBI" id="CHEBI:30616"/>
    </ligand>
</feature>
<keyword evidence="11" id="KW-0418">Kinase</keyword>
<dbReference type="Gene3D" id="3.80.10.10">
    <property type="entry name" value="Ribonuclease Inhibitor"/>
    <property type="match status" value="4"/>
</dbReference>
<evidence type="ECO:0000259" key="20">
    <source>
        <dbReference type="PROSITE" id="PS50011"/>
    </source>
</evidence>
<dbReference type="FunFam" id="3.30.200.20:FF:000622">
    <property type="entry name" value="Putative leucine-rich repeat receptor-like protein kinase family protein"/>
    <property type="match status" value="1"/>
</dbReference>
<evidence type="ECO:0000256" key="18">
    <source>
        <dbReference type="SAM" id="Phobius"/>
    </source>
</evidence>
<sequence length="996" mass="107743">MSRSNTSCFSLLLVVLLSLLVSEYSSKRAAAAAADDDRETLLAVRKEWGGPAQLASWDPAADHCSWRGVTCAAGGRGAVTELSFDGLNLTGTVPASVCALKSLARLDLSYNHLTGAFPAAALYACAELGFLDLSNNQFSGLLPRDIDRLSPAMEHLNLSVNRFDGEVPPTVTRLPALKSLLLDTNNFTGAYPAAEISKLAGLEVLTLADNAFARAPVPTEFAKLTNLTCLWMEQMNLAGEIPEAFSSLTELTVFSLASNQLTGSIPAWVLQHAKLQNIYLFNNSLSGELASNVTAVNLVEVDVSTNQLTGEIPEAFGNLKNLTFLALHQNKFTGSIPASIGLLPQLRDIRIYDNQFCGELPPELGKHSPLGNLEVGKNNLSGPLREGLCANGMLYDIVAFNNNFSGALPANLGHCVLLDNLKLYNNRFSGDFPVNIWSFPKLTTVMIQNNNFTGTLPTEISFNISRIEMGNNMFTGSVPTSATGLLTFLAENNQLAGELPSDMSKLANLTDLSVPGNRITGSIPTSIKLLQKLNSLNMSGNRMSGTIPPGSIGLLPSLTILDLSGNELTGDIPSDMGQLHFSSLNMSLNQFTGEVPPSLQNPAYSRSFLGNQLCARAADWGTNLPTCPGGAHDDLSRSLVILFSLLAGVVLISCVGVAWLLFRRRSDGQDVTDWKMTAFTQLDFAEQEVLREIREENVIGSGGSGKVYRIHLGAGHGRDKEGGGGGRMVAVKKIWNAAKLDAKLDKEFESEVKVLGSIRHSNIVKLLCCISSQSAKLLVYEYMESGSLYRWLHHRDREGAPAPLDWPTRLAIAIDAAKGLSYMHHDCAQPVVHRDVKSSNILLDPKFQAKIADFGLARMLAKAGEAETVSAIGGTFGYMPPEYGYRSRVSEKVDVYSFGVVLLELTTGKVANDSGADRCLAESAWRRYQQGPPFDDVVDRDIPDTACYLQDILAVFTLGVICTGEEPQARPSMKDVLHQLTRCCRMPAEAETCRVE</sequence>
<keyword evidence="10 17" id="KW-0547">Nucleotide-binding</keyword>
<keyword evidence="7 18" id="KW-0812">Transmembrane</keyword>
<dbReference type="GO" id="GO:0004674">
    <property type="term" value="F:protein serine/threonine kinase activity"/>
    <property type="evidence" value="ECO:0007669"/>
    <property type="project" value="UniProtKB-KW"/>
</dbReference>
<dbReference type="EMBL" id="CM016555">
    <property type="protein sequence ID" value="TKW21897.1"/>
    <property type="molecule type" value="Genomic_DNA"/>
</dbReference>
<dbReference type="InterPro" id="IPR003591">
    <property type="entry name" value="Leu-rich_rpt_typical-subtyp"/>
</dbReference>
<evidence type="ECO:0000256" key="10">
    <source>
        <dbReference type="ARBA" id="ARBA00022741"/>
    </source>
</evidence>
<evidence type="ECO:0000256" key="3">
    <source>
        <dbReference type="ARBA" id="ARBA00022475"/>
    </source>
</evidence>
<keyword evidence="12 17" id="KW-0067">ATP-binding</keyword>
<dbReference type="Proteomes" id="UP000298652">
    <property type="component" value="Chromosome 4"/>
</dbReference>
<dbReference type="PANTHER" id="PTHR48056">
    <property type="entry name" value="LRR RECEPTOR-LIKE SERINE/THREONINE-PROTEIN KINASE-RELATED"/>
    <property type="match status" value="1"/>
</dbReference>
<keyword evidence="15" id="KW-0675">Receptor</keyword>
<keyword evidence="13 18" id="KW-1133">Transmembrane helix</keyword>
<dbReference type="InterPro" id="IPR011009">
    <property type="entry name" value="Kinase-like_dom_sf"/>
</dbReference>
<evidence type="ECO:0000256" key="17">
    <source>
        <dbReference type="PROSITE-ProRule" id="PRU10141"/>
    </source>
</evidence>
<dbReference type="InterPro" id="IPR000719">
    <property type="entry name" value="Prot_kinase_dom"/>
</dbReference>
<keyword evidence="5" id="KW-0433">Leucine-rich repeat</keyword>
<evidence type="ECO:0000256" key="8">
    <source>
        <dbReference type="ARBA" id="ARBA00022729"/>
    </source>
</evidence>
<evidence type="ECO:0000256" key="19">
    <source>
        <dbReference type="SAM" id="SignalP"/>
    </source>
</evidence>
<keyword evidence="3" id="KW-1003">Cell membrane</keyword>
<dbReference type="FunFam" id="3.80.10.10:FF:000041">
    <property type="entry name" value="LRR receptor-like serine/threonine-protein kinase ERECTA"/>
    <property type="match status" value="1"/>
</dbReference>
<feature type="signal peptide" evidence="19">
    <location>
        <begin position="1"/>
        <end position="22"/>
    </location>
</feature>
<dbReference type="PRINTS" id="PR00019">
    <property type="entry name" value="LEURICHRPT"/>
</dbReference>
<keyword evidence="9" id="KW-0677">Repeat</keyword>
<name>A0A4U6VD24_SETVI</name>
<evidence type="ECO:0000256" key="4">
    <source>
        <dbReference type="ARBA" id="ARBA00022527"/>
    </source>
</evidence>
<dbReference type="FunFam" id="3.80.10.10:FF:000694">
    <property type="entry name" value="Receptor-like protein kinase HSL1"/>
    <property type="match status" value="1"/>
</dbReference>
<dbReference type="PROSITE" id="PS00107">
    <property type="entry name" value="PROTEIN_KINASE_ATP"/>
    <property type="match status" value="1"/>
</dbReference>
<dbReference type="AlphaFoldDB" id="A0A4U6VD24"/>
<dbReference type="InterPro" id="IPR001611">
    <property type="entry name" value="Leu-rich_rpt"/>
</dbReference>
<comment type="subcellular location">
    <subcellularLocation>
        <location evidence="1">Cell membrane</location>
        <topology evidence="1">Single-pass membrane protein</topology>
    </subcellularLocation>
</comment>
<dbReference type="Gene3D" id="1.10.510.10">
    <property type="entry name" value="Transferase(Phosphotransferase) domain 1"/>
    <property type="match status" value="1"/>
</dbReference>
<dbReference type="OMA" id="EYNDNFL"/>
<keyword evidence="6" id="KW-0808">Transferase</keyword>
<dbReference type="InterPro" id="IPR008271">
    <property type="entry name" value="Ser/Thr_kinase_AS"/>
</dbReference>
<organism evidence="21 22">
    <name type="scientific">Setaria viridis</name>
    <name type="common">Green bristlegrass</name>
    <name type="synonym">Setaria italica subsp. viridis</name>
    <dbReference type="NCBI Taxonomy" id="4556"/>
    <lineage>
        <taxon>Eukaryota</taxon>
        <taxon>Viridiplantae</taxon>
        <taxon>Streptophyta</taxon>
        <taxon>Embryophyta</taxon>
        <taxon>Tracheophyta</taxon>
        <taxon>Spermatophyta</taxon>
        <taxon>Magnoliopsida</taxon>
        <taxon>Liliopsida</taxon>
        <taxon>Poales</taxon>
        <taxon>Poaceae</taxon>
        <taxon>PACMAD clade</taxon>
        <taxon>Panicoideae</taxon>
        <taxon>Panicodae</taxon>
        <taxon>Paniceae</taxon>
        <taxon>Cenchrinae</taxon>
        <taxon>Setaria</taxon>
    </lineage>
</organism>
<evidence type="ECO:0000313" key="22">
    <source>
        <dbReference type="Proteomes" id="UP000298652"/>
    </source>
</evidence>
<dbReference type="Pfam" id="PF23598">
    <property type="entry name" value="LRR_14"/>
    <property type="match status" value="1"/>
</dbReference>
<dbReference type="PANTHER" id="PTHR48056:SF29">
    <property type="entry name" value="RECEPTOR-LIKE PROTEIN KINASE HSL1"/>
    <property type="match status" value="1"/>
</dbReference>
<dbReference type="FunFam" id="3.80.10.10:FF:000228">
    <property type="entry name" value="Leucine-rich repeat receptor-like serine/threonine-protein kinase BAM1"/>
    <property type="match status" value="1"/>
</dbReference>
<dbReference type="FunFam" id="3.80.10.10:FF:000221">
    <property type="entry name" value="Leucine-rich repeat receptor-like protein kinase PXL1"/>
    <property type="match status" value="1"/>
</dbReference>
<dbReference type="InterPro" id="IPR050647">
    <property type="entry name" value="Plant_LRR-RLKs"/>
</dbReference>
<reference evidence="21" key="1">
    <citation type="submission" date="2019-03" db="EMBL/GenBank/DDBJ databases">
        <title>WGS assembly of Setaria viridis.</title>
        <authorList>
            <person name="Huang P."/>
            <person name="Jenkins J."/>
            <person name="Grimwood J."/>
            <person name="Barry K."/>
            <person name="Healey A."/>
            <person name="Mamidi S."/>
            <person name="Sreedasyam A."/>
            <person name="Shu S."/>
            <person name="Feldman M."/>
            <person name="Wu J."/>
            <person name="Yu Y."/>
            <person name="Chen C."/>
            <person name="Johnson J."/>
            <person name="Rokhsar D."/>
            <person name="Baxter I."/>
            <person name="Schmutz J."/>
            <person name="Brutnell T."/>
            <person name="Kellogg E."/>
        </authorList>
    </citation>
    <scope>NUCLEOTIDE SEQUENCE [LARGE SCALE GENOMIC DNA]</scope>
</reference>
<dbReference type="SMART" id="SM00220">
    <property type="entry name" value="S_TKc"/>
    <property type="match status" value="1"/>
</dbReference>
<evidence type="ECO:0000256" key="13">
    <source>
        <dbReference type="ARBA" id="ARBA00022989"/>
    </source>
</evidence>
<dbReference type="GO" id="GO:0005524">
    <property type="term" value="F:ATP binding"/>
    <property type="evidence" value="ECO:0007669"/>
    <property type="project" value="UniProtKB-UniRule"/>
</dbReference>
<keyword evidence="16" id="KW-0325">Glycoprotein</keyword>
<accession>A0A4U6VD24</accession>
<dbReference type="SUPFAM" id="SSF52047">
    <property type="entry name" value="RNI-like"/>
    <property type="match status" value="1"/>
</dbReference>
<evidence type="ECO:0000256" key="14">
    <source>
        <dbReference type="ARBA" id="ARBA00023136"/>
    </source>
</evidence>
<keyword evidence="8 19" id="KW-0732">Signal</keyword>
<dbReference type="InterPro" id="IPR013210">
    <property type="entry name" value="LRR_N_plant-typ"/>
</dbReference>
<dbReference type="Pfam" id="PF08263">
    <property type="entry name" value="LRRNT_2"/>
    <property type="match status" value="1"/>
</dbReference>
<dbReference type="Gramene" id="TKW21897">
    <property type="protein sequence ID" value="TKW21897"/>
    <property type="gene ID" value="SEVIR_4G151000v2"/>
</dbReference>
<evidence type="ECO:0000256" key="9">
    <source>
        <dbReference type="ARBA" id="ARBA00022737"/>
    </source>
</evidence>
<dbReference type="InterPro" id="IPR001245">
    <property type="entry name" value="Ser-Thr/Tyr_kinase_cat_dom"/>
</dbReference>
<evidence type="ECO:0000256" key="11">
    <source>
        <dbReference type="ARBA" id="ARBA00022777"/>
    </source>
</evidence>
<dbReference type="InterPro" id="IPR032675">
    <property type="entry name" value="LRR_dom_sf"/>
</dbReference>
<feature type="transmembrane region" description="Helical" evidence="18">
    <location>
        <begin position="639"/>
        <end position="662"/>
    </location>
</feature>
<evidence type="ECO:0000256" key="6">
    <source>
        <dbReference type="ARBA" id="ARBA00022679"/>
    </source>
</evidence>
<feature type="chain" id="PRO_5020660399" description="Protein kinase domain-containing protein" evidence="19">
    <location>
        <begin position="23"/>
        <end position="996"/>
    </location>
</feature>
<dbReference type="Pfam" id="PF07714">
    <property type="entry name" value="PK_Tyr_Ser-Thr"/>
    <property type="match status" value="1"/>
</dbReference>
<dbReference type="GO" id="GO:0005886">
    <property type="term" value="C:plasma membrane"/>
    <property type="evidence" value="ECO:0007669"/>
    <property type="project" value="UniProtKB-SubCell"/>
</dbReference>
<keyword evidence="14 18" id="KW-0472">Membrane</keyword>
<dbReference type="PROSITE" id="PS00108">
    <property type="entry name" value="PROTEIN_KINASE_ST"/>
    <property type="match status" value="1"/>
</dbReference>
<dbReference type="SUPFAM" id="SSF56112">
    <property type="entry name" value="Protein kinase-like (PK-like)"/>
    <property type="match status" value="1"/>
</dbReference>
<dbReference type="FunFam" id="1.10.510.10:FF:000365">
    <property type="entry name" value="Leucine-rich repeat receptor-like serine/threonine-protein kinase At1g17230"/>
    <property type="match status" value="1"/>
</dbReference>
<dbReference type="InterPro" id="IPR055414">
    <property type="entry name" value="LRR_R13L4/SHOC2-like"/>
</dbReference>
<protein>
    <recommendedName>
        <fullName evidence="20">Protein kinase domain-containing protein</fullName>
    </recommendedName>
</protein>
<evidence type="ECO:0000256" key="12">
    <source>
        <dbReference type="ARBA" id="ARBA00022840"/>
    </source>
</evidence>
<proteinExistence type="inferred from homology"/>
<evidence type="ECO:0000256" key="7">
    <source>
        <dbReference type="ARBA" id="ARBA00022692"/>
    </source>
</evidence>
<evidence type="ECO:0000256" key="1">
    <source>
        <dbReference type="ARBA" id="ARBA00004162"/>
    </source>
</evidence>
<dbReference type="GO" id="GO:0033612">
    <property type="term" value="F:receptor serine/threonine kinase binding"/>
    <property type="evidence" value="ECO:0007669"/>
    <property type="project" value="TreeGrafter"/>
</dbReference>
<dbReference type="InterPro" id="IPR017441">
    <property type="entry name" value="Protein_kinase_ATP_BS"/>
</dbReference>
<evidence type="ECO:0000313" key="21">
    <source>
        <dbReference type="EMBL" id="TKW21897.1"/>
    </source>
</evidence>
<evidence type="ECO:0000256" key="5">
    <source>
        <dbReference type="ARBA" id="ARBA00022614"/>
    </source>
</evidence>
<dbReference type="Gene3D" id="3.30.200.20">
    <property type="entry name" value="Phosphorylase Kinase, domain 1"/>
    <property type="match status" value="1"/>
</dbReference>
<dbReference type="Pfam" id="PF13855">
    <property type="entry name" value="LRR_8"/>
    <property type="match status" value="1"/>
</dbReference>
<evidence type="ECO:0000256" key="16">
    <source>
        <dbReference type="ARBA" id="ARBA00023180"/>
    </source>
</evidence>
<gene>
    <name evidence="21" type="ORF">SEVIR_4G151000v2</name>
</gene>